<protein>
    <submittedName>
        <fullName evidence="1">Uncharacterized protein</fullName>
    </submittedName>
</protein>
<evidence type="ECO:0000313" key="1">
    <source>
        <dbReference type="EMBL" id="GBP27908.1"/>
    </source>
</evidence>
<gene>
    <name evidence="1" type="ORF">EVAR_14099_1</name>
</gene>
<dbReference type="Proteomes" id="UP000299102">
    <property type="component" value="Unassembled WGS sequence"/>
</dbReference>
<reference evidence="1 2" key="1">
    <citation type="journal article" date="2019" name="Commun. Biol.">
        <title>The bagworm genome reveals a unique fibroin gene that provides high tensile strength.</title>
        <authorList>
            <person name="Kono N."/>
            <person name="Nakamura H."/>
            <person name="Ohtoshi R."/>
            <person name="Tomita M."/>
            <person name="Numata K."/>
            <person name="Arakawa K."/>
        </authorList>
    </citation>
    <scope>NUCLEOTIDE SEQUENCE [LARGE SCALE GENOMIC DNA]</scope>
</reference>
<dbReference type="EMBL" id="BGZK01000200">
    <property type="protein sequence ID" value="GBP27908.1"/>
    <property type="molecule type" value="Genomic_DNA"/>
</dbReference>
<dbReference type="AlphaFoldDB" id="A0A4C1UN81"/>
<comment type="caution">
    <text evidence="1">The sequence shown here is derived from an EMBL/GenBank/DDBJ whole genome shotgun (WGS) entry which is preliminary data.</text>
</comment>
<sequence length="89" mass="10202">MVIIGTMFFYNRDEIIGYSGAVMYKIQMNRAYTKILSDDCGWERMIGNRDKCGAIRTAPPAARARARAADRRGYRGVTQRLKKIPRQTL</sequence>
<organism evidence="1 2">
    <name type="scientific">Eumeta variegata</name>
    <name type="common">Bagworm moth</name>
    <name type="synonym">Eumeta japonica</name>
    <dbReference type="NCBI Taxonomy" id="151549"/>
    <lineage>
        <taxon>Eukaryota</taxon>
        <taxon>Metazoa</taxon>
        <taxon>Ecdysozoa</taxon>
        <taxon>Arthropoda</taxon>
        <taxon>Hexapoda</taxon>
        <taxon>Insecta</taxon>
        <taxon>Pterygota</taxon>
        <taxon>Neoptera</taxon>
        <taxon>Endopterygota</taxon>
        <taxon>Lepidoptera</taxon>
        <taxon>Glossata</taxon>
        <taxon>Ditrysia</taxon>
        <taxon>Tineoidea</taxon>
        <taxon>Psychidae</taxon>
        <taxon>Oiketicinae</taxon>
        <taxon>Eumeta</taxon>
    </lineage>
</organism>
<name>A0A4C1UN81_EUMVA</name>
<keyword evidence="2" id="KW-1185">Reference proteome</keyword>
<proteinExistence type="predicted"/>
<evidence type="ECO:0000313" key="2">
    <source>
        <dbReference type="Proteomes" id="UP000299102"/>
    </source>
</evidence>
<accession>A0A4C1UN81</accession>